<dbReference type="HOGENOM" id="CLU_802464_0_0_1"/>
<dbReference type="PROSITE" id="PS00018">
    <property type="entry name" value="EF_HAND_1"/>
    <property type="match status" value="1"/>
</dbReference>
<evidence type="ECO:0000313" key="2">
    <source>
        <dbReference type="EMBL" id="EFZ14814.1"/>
    </source>
</evidence>
<dbReference type="Pfam" id="PF03184">
    <property type="entry name" value="DDE_1"/>
    <property type="match status" value="1"/>
</dbReference>
<dbReference type="GO" id="GO:0003676">
    <property type="term" value="F:nucleic acid binding"/>
    <property type="evidence" value="ECO:0007669"/>
    <property type="project" value="InterPro"/>
</dbReference>
<proteinExistence type="predicted"/>
<gene>
    <name evidence="2" type="ORF">SINV_15211</name>
</gene>
<reference evidence="2" key="1">
    <citation type="journal article" date="2011" name="Proc. Natl. Acad. Sci. U.S.A.">
        <title>The genome of the fire ant Solenopsis invicta.</title>
        <authorList>
            <person name="Wurm Y."/>
            <person name="Wang J."/>
            <person name="Riba-Grognuz O."/>
            <person name="Corona M."/>
            <person name="Nygaard S."/>
            <person name="Hunt B.G."/>
            <person name="Ingram K.K."/>
            <person name="Falquet L."/>
            <person name="Nipitwattanaphon M."/>
            <person name="Gotzek D."/>
            <person name="Dijkstra M.B."/>
            <person name="Oettler J."/>
            <person name="Comtesse F."/>
            <person name="Shih C.J."/>
            <person name="Wu W.J."/>
            <person name="Yang C.C."/>
            <person name="Thomas J."/>
            <person name="Beaudoing E."/>
            <person name="Pradervand S."/>
            <person name="Flegel V."/>
            <person name="Cook E.D."/>
            <person name="Fabbretti R."/>
            <person name="Stockinger H."/>
            <person name="Long L."/>
            <person name="Farmerie W.G."/>
            <person name="Oakey J."/>
            <person name="Boomsma J.J."/>
            <person name="Pamilo P."/>
            <person name="Yi S.V."/>
            <person name="Heinze J."/>
            <person name="Goodisman M.A."/>
            <person name="Farinelli L."/>
            <person name="Harshman K."/>
            <person name="Hulo N."/>
            <person name="Cerutti L."/>
            <person name="Xenarios I."/>
            <person name="Shoemaker D."/>
            <person name="Keller L."/>
        </authorList>
    </citation>
    <scope>NUCLEOTIDE SEQUENCE [LARGE SCALE GENOMIC DNA]</scope>
</reference>
<accession>E9IX90</accession>
<dbReference type="EMBL" id="GL766689">
    <property type="protein sequence ID" value="EFZ14814.1"/>
    <property type="molecule type" value="Genomic_DNA"/>
</dbReference>
<feature type="non-terminal residue" evidence="2">
    <location>
        <position position="362"/>
    </location>
</feature>
<evidence type="ECO:0000259" key="1">
    <source>
        <dbReference type="Pfam" id="PF03184"/>
    </source>
</evidence>
<protein>
    <recommendedName>
        <fullName evidence="1">DDE-1 domain-containing protein</fullName>
    </recommendedName>
</protein>
<dbReference type="AlphaFoldDB" id="E9IX90"/>
<feature type="domain" description="DDE-1" evidence="1">
    <location>
        <begin position="251"/>
        <end position="334"/>
    </location>
</feature>
<dbReference type="InterPro" id="IPR004875">
    <property type="entry name" value="DDE_SF_endonuclease_dom"/>
</dbReference>
<organism>
    <name type="scientific">Solenopsis invicta</name>
    <name type="common">Red imported fire ant</name>
    <name type="synonym">Solenopsis wagneri</name>
    <dbReference type="NCBI Taxonomy" id="13686"/>
    <lineage>
        <taxon>Eukaryota</taxon>
        <taxon>Metazoa</taxon>
        <taxon>Ecdysozoa</taxon>
        <taxon>Arthropoda</taxon>
        <taxon>Hexapoda</taxon>
        <taxon>Insecta</taxon>
        <taxon>Pterygota</taxon>
        <taxon>Neoptera</taxon>
        <taxon>Endopterygota</taxon>
        <taxon>Hymenoptera</taxon>
        <taxon>Apocrita</taxon>
        <taxon>Aculeata</taxon>
        <taxon>Formicoidea</taxon>
        <taxon>Formicidae</taxon>
        <taxon>Myrmicinae</taxon>
        <taxon>Solenopsis</taxon>
    </lineage>
</organism>
<sequence>MPSTLITKKEIEVQRKIENLLQNIYENELEVEEEESLDFENSFDISETNLITDEEWNEADQPMYDVKELTCENDMIPIEYKRRAIEFWRPDGSVRPKSFESVKHKFPKLTSSRKLRRWQEQMNRGGIRLEKLKEISSYTLNKFEEARTLQSKDNLEAEGNRFIENVKYYIGLYGFENIYNSDQSGFQLELHAGRSLAVEGTKKIERVVQSVSATTHSYTIQPIISGDGRLLSPLFIVLKKPTETFCPRVQETMFRENNIFVLASKSGKLTSHHFEVWLREVYFPNLGPKSVLLLDSWTGHCPNVIARNRPENAENIVFLTIPAGTTGQRQPLDVYGFRLWKNFVKHFSDVVMLLDLEVKLHS</sequence>
<dbReference type="InterPro" id="IPR018247">
    <property type="entry name" value="EF_Hand_1_Ca_BS"/>
</dbReference>
<dbReference type="OMA" id="KELTCEN"/>
<name>E9IX90_SOLIN</name>